<feature type="binding site" evidence="11">
    <location>
        <position position="460"/>
    </location>
    <ligand>
        <name>Zn(2+)</name>
        <dbReference type="ChEBI" id="CHEBI:29105"/>
    </ligand>
</feature>
<evidence type="ECO:0000256" key="1">
    <source>
        <dbReference type="ARBA" id="ARBA00004067"/>
    </source>
</evidence>
<dbReference type="SUPFAM" id="SSF56091">
    <property type="entry name" value="DNA ligase/mRNA capping enzyme, catalytic domain"/>
    <property type="match status" value="1"/>
</dbReference>
<dbReference type="Proteomes" id="UP001589595">
    <property type="component" value="Unassembled WGS sequence"/>
</dbReference>
<dbReference type="EMBL" id="JBHMAJ010000009">
    <property type="protein sequence ID" value="MFB9825230.1"/>
    <property type="molecule type" value="Genomic_DNA"/>
</dbReference>
<name>A0ABD5MRZ4_9EURY</name>
<dbReference type="InterPro" id="IPR012340">
    <property type="entry name" value="NA-bd_OB-fold"/>
</dbReference>
<dbReference type="SUPFAM" id="SSF52113">
    <property type="entry name" value="BRCT domain"/>
    <property type="match status" value="1"/>
</dbReference>
<evidence type="ECO:0000259" key="13">
    <source>
        <dbReference type="PROSITE" id="PS50172"/>
    </source>
</evidence>
<dbReference type="Gene3D" id="1.10.150.20">
    <property type="entry name" value="5' to 3' exonuclease, C-terminal subdomain"/>
    <property type="match status" value="2"/>
</dbReference>
<feature type="binding site" evidence="11">
    <location>
        <position position="219"/>
    </location>
    <ligand>
        <name>NAD(+)</name>
        <dbReference type="ChEBI" id="CHEBI:57540"/>
    </ligand>
</feature>
<comment type="similarity">
    <text evidence="11">Belongs to the NAD-dependent DNA ligase family. LigA subfamily.</text>
</comment>
<dbReference type="FunFam" id="1.10.150.20:FF:000006">
    <property type="entry name" value="DNA ligase"/>
    <property type="match status" value="1"/>
</dbReference>
<feature type="binding site" evidence="11">
    <location>
        <position position="160"/>
    </location>
    <ligand>
        <name>NAD(+)</name>
        <dbReference type="ChEBI" id="CHEBI:57540"/>
    </ligand>
</feature>
<keyword evidence="8 11" id="KW-0520">NAD</keyword>
<evidence type="ECO:0000256" key="5">
    <source>
        <dbReference type="ARBA" id="ARBA00022763"/>
    </source>
</evidence>
<dbReference type="SUPFAM" id="SSF50249">
    <property type="entry name" value="Nucleic acid-binding proteins"/>
    <property type="match status" value="1"/>
</dbReference>
<protein>
    <recommendedName>
        <fullName evidence="11">DNA ligase</fullName>
        <ecNumber evidence="11">6.5.1.2</ecNumber>
    </recommendedName>
    <alternativeName>
        <fullName evidence="11">Polydeoxyribonucleotide synthase [NAD(+)]</fullName>
    </alternativeName>
</protein>
<dbReference type="SUPFAM" id="SSF47781">
    <property type="entry name" value="RuvA domain 2-like"/>
    <property type="match status" value="1"/>
</dbReference>
<keyword evidence="6 11" id="KW-0862">Zinc</keyword>
<feature type="binding site" evidence="11">
    <location>
        <begin position="68"/>
        <end position="72"/>
    </location>
    <ligand>
        <name>NAD(+)</name>
        <dbReference type="ChEBI" id="CHEBI:57540"/>
    </ligand>
</feature>
<dbReference type="Pfam" id="PF03120">
    <property type="entry name" value="OB_DNA_ligase"/>
    <property type="match status" value="1"/>
</dbReference>
<feature type="compositionally biased region" description="Polar residues" evidence="12">
    <location>
        <begin position="670"/>
        <end position="679"/>
    </location>
</feature>
<evidence type="ECO:0000313" key="15">
    <source>
        <dbReference type="Proteomes" id="UP001589595"/>
    </source>
</evidence>
<dbReference type="FunFam" id="2.40.50.140:FF:000012">
    <property type="entry name" value="DNA ligase"/>
    <property type="match status" value="1"/>
</dbReference>
<feature type="region of interest" description="Disordered" evidence="12">
    <location>
        <begin position="669"/>
        <end position="705"/>
    </location>
</feature>
<comment type="cofactor">
    <cofactor evidence="11">
        <name>Mg(2+)</name>
        <dbReference type="ChEBI" id="CHEBI:18420"/>
    </cofactor>
    <cofactor evidence="11">
        <name>Mn(2+)</name>
        <dbReference type="ChEBI" id="CHEBI:29035"/>
    </cofactor>
</comment>
<feature type="binding site" evidence="11">
    <location>
        <position position="342"/>
    </location>
    <ligand>
        <name>NAD(+)</name>
        <dbReference type="ChEBI" id="CHEBI:57540"/>
    </ligand>
</feature>
<dbReference type="SMART" id="SM00292">
    <property type="entry name" value="BRCT"/>
    <property type="match status" value="1"/>
</dbReference>
<dbReference type="InterPro" id="IPR013840">
    <property type="entry name" value="DNAligase_N"/>
</dbReference>
<dbReference type="RefSeq" id="WP_222921077.1">
    <property type="nucleotide sequence ID" value="NZ_CP082286.1"/>
</dbReference>
<evidence type="ECO:0000256" key="12">
    <source>
        <dbReference type="SAM" id="MobiDB-lite"/>
    </source>
</evidence>
<dbReference type="Pfam" id="PF01653">
    <property type="entry name" value="DNA_ligase_aden"/>
    <property type="match status" value="1"/>
</dbReference>
<dbReference type="Gene3D" id="3.30.470.30">
    <property type="entry name" value="DNA ligase/mRNA capping enzyme"/>
    <property type="match status" value="1"/>
</dbReference>
<dbReference type="Pfam" id="PF12826">
    <property type="entry name" value="HHH_2"/>
    <property type="match status" value="1"/>
</dbReference>
<reference evidence="14" key="1">
    <citation type="submission" date="2024-09" db="EMBL/GenBank/DDBJ databases">
        <authorList>
            <person name="Sun Q."/>
        </authorList>
    </citation>
    <scope>NUCLEOTIDE SEQUENCE [LARGE SCALE GENOMIC DNA]</scope>
    <source>
        <strain evidence="14">JCM 31273</strain>
    </source>
</reference>
<feature type="active site" description="N6-AMP-lysine intermediate" evidence="11">
    <location>
        <position position="162"/>
    </location>
</feature>
<feature type="binding site" evidence="11">
    <location>
        <begin position="116"/>
        <end position="117"/>
    </location>
    <ligand>
        <name>NAD(+)</name>
        <dbReference type="ChEBI" id="CHEBI:57540"/>
    </ligand>
</feature>
<evidence type="ECO:0000256" key="3">
    <source>
        <dbReference type="ARBA" id="ARBA00022705"/>
    </source>
</evidence>
<keyword evidence="4 11" id="KW-0479">Metal-binding</keyword>
<dbReference type="Pfam" id="PF14520">
    <property type="entry name" value="HHH_5"/>
    <property type="match status" value="1"/>
</dbReference>
<keyword evidence="2 11" id="KW-0436">Ligase</keyword>
<accession>A0ABD5MRZ4</accession>
<evidence type="ECO:0000256" key="11">
    <source>
        <dbReference type="HAMAP-Rule" id="MF_01588"/>
    </source>
</evidence>
<evidence type="ECO:0000256" key="2">
    <source>
        <dbReference type="ARBA" id="ARBA00022598"/>
    </source>
</evidence>
<dbReference type="SMART" id="SM00278">
    <property type="entry name" value="HhH1"/>
    <property type="match status" value="4"/>
</dbReference>
<dbReference type="PANTHER" id="PTHR23389:SF9">
    <property type="entry name" value="DNA LIGASE"/>
    <property type="match status" value="1"/>
</dbReference>
<evidence type="ECO:0000256" key="6">
    <source>
        <dbReference type="ARBA" id="ARBA00022833"/>
    </source>
</evidence>
<dbReference type="InterPro" id="IPR004150">
    <property type="entry name" value="NAD_DNA_ligase_OB"/>
</dbReference>
<feature type="binding site" evidence="11">
    <location>
        <position position="473"/>
    </location>
    <ligand>
        <name>Zn(2+)</name>
        <dbReference type="ChEBI" id="CHEBI:29105"/>
    </ligand>
</feature>
<dbReference type="Gene3D" id="6.20.10.30">
    <property type="match status" value="1"/>
</dbReference>
<feature type="binding site" evidence="11">
    <location>
        <position position="479"/>
    </location>
    <ligand>
        <name>Zn(2+)</name>
        <dbReference type="ChEBI" id="CHEBI:29105"/>
    </ligand>
</feature>
<evidence type="ECO:0000313" key="14">
    <source>
        <dbReference type="EMBL" id="MFB9825230.1"/>
    </source>
</evidence>
<dbReference type="GO" id="GO:0003911">
    <property type="term" value="F:DNA ligase (NAD+) activity"/>
    <property type="evidence" value="ECO:0007669"/>
    <property type="project" value="UniProtKB-UniRule"/>
</dbReference>
<dbReference type="InterPro" id="IPR001679">
    <property type="entry name" value="DNA_ligase"/>
</dbReference>
<dbReference type="NCBIfam" id="NF010931">
    <property type="entry name" value="PRK14351.1"/>
    <property type="match status" value="1"/>
</dbReference>
<dbReference type="NCBIfam" id="NF005932">
    <property type="entry name" value="PRK07956.1"/>
    <property type="match status" value="1"/>
</dbReference>
<keyword evidence="3 11" id="KW-0235">DNA replication</keyword>
<dbReference type="PIRSF" id="PIRSF001604">
    <property type="entry name" value="LigA"/>
    <property type="match status" value="1"/>
</dbReference>
<dbReference type="AlphaFoldDB" id="A0ABD5MRZ4"/>
<dbReference type="Pfam" id="PF00533">
    <property type="entry name" value="BRCT"/>
    <property type="match status" value="1"/>
</dbReference>
<dbReference type="CDD" id="cd00114">
    <property type="entry name" value="LIGANc"/>
    <property type="match status" value="1"/>
</dbReference>
<dbReference type="Gene3D" id="3.40.50.10190">
    <property type="entry name" value="BRCT domain"/>
    <property type="match status" value="1"/>
</dbReference>
<dbReference type="InterPro" id="IPR003583">
    <property type="entry name" value="Hlx-hairpin-Hlx_DNA-bd_motif"/>
</dbReference>
<dbReference type="InterPro" id="IPR013839">
    <property type="entry name" value="DNAligase_adenylation"/>
</dbReference>
<evidence type="ECO:0000256" key="4">
    <source>
        <dbReference type="ARBA" id="ARBA00022723"/>
    </source>
</evidence>
<evidence type="ECO:0000256" key="7">
    <source>
        <dbReference type="ARBA" id="ARBA00022842"/>
    </source>
</evidence>
<keyword evidence="9 11" id="KW-0234">DNA repair</keyword>
<dbReference type="InterPro" id="IPR041663">
    <property type="entry name" value="DisA/LigA_HHH"/>
</dbReference>
<dbReference type="NCBIfam" id="TIGR00575">
    <property type="entry name" value="dnlj"/>
    <property type="match status" value="1"/>
</dbReference>
<feature type="binding site" evidence="11">
    <location>
        <position position="183"/>
    </location>
    <ligand>
        <name>NAD(+)</name>
        <dbReference type="ChEBI" id="CHEBI:57540"/>
    </ligand>
</feature>
<dbReference type="PANTHER" id="PTHR23389">
    <property type="entry name" value="CHROMOSOME TRANSMISSION FIDELITY FACTOR 18"/>
    <property type="match status" value="1"/>
</dbReference>
<dbReference type="Gene3D" id="1.10.287.610">
    <property type="entry name" value="Helix hairpin bin"/>
    <property type="match status" value="1"/>
</dbReference>
<dbReference type="SMART" id="SM00532">
    <property type="entry name" value="LIGANc"/>
    <property type="match status" value="1"/>
</dbReference>
<dbReference type="GeneID" id="67211144"/>
<keyword evidence="11" id="KW-0464">Manganese</keyword>
<dbReference type="Gene3D" id="2.40.50.140">
    <property type="entry name" value="Nucleic acid-binding proteins"/>
    <property type="match status" value="1"/>
</dbReference>
<dbReference type="InterPro" id="IPR036420">
    <property type="entry name" value="BRCT_dom_sf"/>
</dbReference>
<dbReference type="PROSITE" id="PS50172">
    <property type="entry name" value="BRCT"/>
    <property type="match status" value="1"/>
</dbReference>
<keyword evidence="5 11" id="KW-0227">DNA damage</keyword>
<keyword evidence="7 11" id="KW-0460">Magnesium</keyword>
<comment type="caution">
    <text evidence="14">The sequence shown here is derived from an EMBL/GenBank/DDBJ whole genome shotgun (WGS) entry which is preliminary data.</text>
</comment>
<organism evidence="14 15">
    <name type="scientific">Halobaculum roseum</name>
    <dbReference type="NCBI Taxonomy" id="2175149"/>
    <lineage>
        <taxon>Archaea</taxon>
        <taxon>Methanobacteriati</taxon>
        <taxon>Methanobacteriota</taxon>
        <taxon>Stenosarchaea group</taxon>
        <taxon>Halobacteria</taxon>
        <taxon>Halobacteriales</taxon>
        <taxon>Haloferacaceae</taxon>
        <taxon>Halobaculum</taxon>
    </lineage>
</organism>
<dbReference type="GO" id="GO:0006281">
    <property type="term" value="P:DNA repair"/>
    <property type="evidence" value="ECO:0007669"/>
    <property type="project" value="UniProtKB-KW"/>
</dbReference>
<proteinExistence type="inferred from homology"/>
<keyword evidence="15" id="KW-1185">Reference proteome</keyword>
<dbReference type="InterPro" id="IPR001357">
    <property type="entry name" value="BRCT_dom"/>
</dbReference>
<feature type="domain" description="BRCT" evidence="13">
    <location>
        <begin position="637"/>
        <end position="693"/>
    </location>
</feature>
<gene>
    <name evidence="11 14" type="primary">ligA</name>
    <name evidence="14" type="ORF">ACFFOL_13745</name>
</gene>
<dbReference type="InterPro" id="IPR033136">
    <property type="entry name" value="DNA_ligase_CS"/>
</dbReference>
<evidence type="ECO:0000256" key="9">
    <source>
        <dbReference type="ARBA" id="ARBA00023204"/>
    </source>
</evidence>
<dbReference type="EC" id="6.5.1.2" evidence="11"/>
<dbReference type="InterPro" id="IPR010994">
    <property type="entry name" value="RuvA_2-like"/>
</dbReference>
<feature type="binding site" evidence="11">
    <location>
        <position position="457"/>
    </location>
    <ligand>
        <name>Zn(2+)</name>
        <dbReference type="ChEBI" id="CHEBI:29105"/>
    </ligand>
</feature>
<evidence type="ECO:0000256" key="8">
    <source>
        <dbReference type="ARBA" id="ARBA00023027"/>
    </source>
</evidence>
<comment type="catalytic activity">
    <reaction evidence="10 11">
        <text>NAD(+) + (deoxyribonucleotide)n-3'-hydroxyl + 5'-phospho-(deoxyribonucleotide)m = (deoxyribonucleotide)n+m + AMP + beta-nicotinamide D-nucleotide.</text>
        <dbReference type="EC" id="6.5.1.2"/>
    </reaction>
</comment>
<dbReference type="GO" id="GO:0046872">
    <property type="term" value="F:metal ion binding"/>
    <property type="evidence" value="ECO:0007669"/>
    <property type="project" value="UniProtKB-KW"/>
</dbReference>
<dbReference type="HAMAP" id="MF_01588">
    <property type="entry name" value="DNA_ligase_A"/>
    <property type="match status" value="1"/>
</dbReference>
<comment type="function">
    <text evidence="1 11">DNA ligase that catalyzes the formation of phosphodiester linkages between 5'-phosphoryl and 3'-hydroxyl groups in double-stranded DNA using NAD as a coenzyme and as the energy source for the reaction. It is essential for DNA replication and repair of damaged DNA.</text>
</comment>
<feature type="region of interest" description="Disordered" evidence="12">
    <location>
        <begin position="1"/>
        <end position="28"/>
    </location>
</feature>
<dbReference type="GO" id="GO:0006260">
    <property type="term" value="P:DNA replication"/>
    <property type="evidence" value="ECO:0007669"/>
    <property type="project" value="UniProtKB-KW"/>
</dbReference>
<evidence type="ECO:0000256" key="10">
    <source>
        <dbReference type="ARBA" id="ARBA00034005"/>
    </source>
</evidence>
<feature type="binding site" evidence="11">
    <location>
        <position position="366"/>
    </location>
    <ligand>
        <name>NAD(+)</name>
        <dbReference type="ChEBI" id="CHEBI:57540"/>
    </ligand>
</feature>
<dbReference type="PROSITE" id="PS01056">
    <property type="entry name" value="DNA_LIGASE_N2"/>
    <property type="match status" value="1"/>
</dbReference>
<sequence>MSQPAEVDADDLRYADPDNPYLTEPDADFAPVEDLDADAAAEQADLLRAAIREHDHRYYARNDPLIADRTYDALFARLEELEDAFDLDAGDSPTRRVAGGTLEELGEVEHAAPMLSIDQSGDAADVREFDERVRRELARGGDGESAEVVGEDADVSYSCEPKFDGLSVEVVYEDGRYVQAATRGDGRVGDDVTEQVRTIRSVPERLAGDPPETLAVRGEVFIPRDAFQAHNRERIEAGKEPFANPRNAAAGTLRQLDIDAVAERPLDCFFYDVLGWETAGGSDGPERPDDHLAELDALRSFGLHVNDRAELAADIEAAIDYRDRLAGEREDLNYEIDGVVIKVNDRAAREELGTKSRSYRWAFAYKFPARHEVTTVEDIVVQVGRTGRLTPVALLDPVDVGGVTVSRATLHNPDEIESLGVGVGDEVRVKRAGDVIPQVAEVVESHSDRPYEFPDQCPACGSDVERDGPLAFCPNGLACPAQAERAVVHYASRGGLDIEGLGEESVEQLREAGLVETLPDLYRLPDRREELAELEGWGETSADNLIAEVEASTEPELADFLAALGIHEVGAATARNLARHFGTFEAVRAASEAELAEVDDIGETVARTVRDFFEAEQNARVIDDLLEYVDPQPDDTETGDALDGLTFVFTGSLSTARSVAQDLVEAHGANATSSVSGNTDYLVVGDSPGTSKREDAEANDVPELDEAAFSDLLAEHGIEWPPEDEG</sequence>